<dbReference type="InterPro" id="IPR008271">
    <property type="entry name" value="Ser/Thr_kinase_AS"/>
</dbReference>
<feature type="binding site" evidence="6">
    <location>
        <position position="132"/>
    </location>
    <ligand>
        <name>ATP</name>
        <dbReference type="ChEBI" id="CHEBI:30616"/>
    </ligand>
</feature>
<dbReference type="Pfam" id="PF00069">
    <property type="entry name" value="Pkinase"/>
    <property type="match status" value="1"/>
</dbReference>
<dbReference type="PANTHER" id="PTHR19879:SF9">
    <property type="entry name" value="TRANSCRIPTION INITIATION FACTOR TFIID SUBUNIT 5"/>
    <property type="match status" value="1"/>
</dbReference>
<dbReference type="InterPro" id="IPR015943">
    <property type="entry name" value="WD40/YVTN_repeat-like_dom_sf"/>
</dbReference>
<dbReference type="SUPFAM" id="SSF56112">
    <property type="entry name" value="Protein kinase-like (PK-like)"/>
    <property type="match status" value="1"/>
</dbReference>
<keyword evidence="1 5" id="KW-0853">WD repeat</keyword>
<organism evidence="8 9">
    <name type="scientific">Phragmitibacter flavus</name>
    <dbReference type="NCBI Taxonomy" id="2576071"/>
    <lineage>
        <taxon>Bacteria</taxon>
        <taxon>Pseudomonadati</taxon>
        <taxon>Verrucomicrobiota</taxon>
        <taxon>Verrucomicrobiia</taxon>
        <taxon>Verrucomicrobiales</taxon>
        <taxon>Verrucomicrobiaceae</taxon>
        <taxon>Phragmitibacter</taxon>
    </lineage>
</organism>
<dbReference type="SUPFAM" id="SSF50960">
    <property type="entry name" value="TolB, C-terminal domain"/>
    <property type="match status" value="1"/>
</dbReference>
<dbReference type="PANTHER" id="PTHR19879">
    <property type="entry name" value="TRANSCRIPTION INITIATION FACTOR TFIID"/>
    <property type="match status" value="1"/>
</dbReference>
<dbReference type="CDD" id="cd14014">
    <property type="entry name" value="STKc_PknB_like"/>
    <property type="match status" value="1"/>
</dbReference>
<dbReference type="InterPro" id="IPR001680">
    <property type="entry name" value="WD40_rpt"/>
</dbReference>
<evidence type="ECO:0000256" key="2">
    <source>
        <dbReference type="ARBA" id="ARBA00022737"/>
    </source>
</evidence>
<dbReference type="InterPro" id="IPR011009">
    <property type="entry name" value="Kinase-like_dom_sf"/>
</dbReference>
<dbReference type="SMART" id="SM00320">
    <property type="entry name" value="WD40"/>
    <property type="match status" value="10"/>
</dbReference>
<evidence type="ECO:0000256" key="3">
    <source>
        <dbReference type="ARBA" id="ARBA00022741"/>
    </source>
</evidence>
<dbReference type="CDD" id="cd00200">
    <property type="entry name" value="WD40"/>
    <property type="match status" value="2"/>
</dbReference>
<evidence type="ECO:0000256" key="4">
    <source>
        <dbReference type="ARBA" id="ARBA00022840"/>
    </source>
</evidence>
<dbReference type="InterPro" id="IPR000719">
    <property type="entry name" value="Prot_kinase_dom"/>
</dbReference>
<dbReference type="InterPro" id="IPR019775">
    <property type="entry name" value="WD40_repeat_CS"/>
</dbReference>
<evidence type="ECO:0000313" key="8">
    <source>
        <dbReference type="EMBL" id="TLD69064.1"/>
    </source>
</evidence>
<protein>
    <recommendedName>
        <fullName evidence="7">Protein kinase domain-containing protein</fullName>
    </recommendedName>
</protein>
<gene>
    <name evidence="8" type="ORF">FEM03_19540</name>
</gene>
<sequence length="1349" mass="147569">MPMDEPFPAVKEPCRTTAEDSLTVSEEEVFLRAISLHGKDRDRWLEAACAGDPECRERVEALLAAHDETGFMMQMATDSVVQPAGSESREEEEREGARYGAYELVSLIGAGGFGTVWRAREMGSDGKMVALKILKLGMDTREVVSRFNREQQLLARMDHPNIARVYGGGATHGGRLFIAMELVDGVNLSAYCESHRLSLLRRLHLFLQLCEAIKHAHQKGIIHRDLKPSNLLVSFEDGRAVLKVIDFGVAKAVYADPEEHSLHTRMGQVMGTLVYMSPEQAGLVEADVDTRTDIYSMGIILYELLTSMTPMSTLNGSMTSHEEVRRRIRDVTPPLPSQMIRGLAVEKATLIALARMTDAHRLSSVLKGDLDWIVMRCIEKQPSARYESAGELGDDVLSYLCDKPVRARAPSRWLLLRKAVRRNPGVFAASAAAVVCLLAGTAVSLSWAYRSNIAEEEQRRLADEAERRRVEAMHLAYEADMSAASLLLAKGNTGQVRQFLERQVPRDGAPDFRGFEWRYLNQEVRDGHVALLRGHRMGVGAVAFSRDGNLFASGDMGGRVNVWELGKIQLLKTIDDATSRIIGVSFSHDGRYFAAGGETHLRVWTGPDFRLGRKLALDKVRPGYSPTGPVLALGVGDARWNGNAGETRLWSWDRDLEGKEMRVLPNAGTRMAFTADGGLLATGAGLNQIYVWDVVSGERRARFNQPTAMDMAIAHDGAWLAATTRVRRNSPSIWSLPGAGPVGPLEGVVEGAYALAASPVANVLAAGSANHRVSLWDMNTFRELESFIGHRQEVQALAFSSDGKRLASGGGDRTARIWKIGARRMKDEVTSMHAALGMGGVRISPDGRLLAAQSADRVLKLFHGRDMSEAMVIGYQRSPLGFSSDGQRLATFNSKGLLEWWDTKDGECLGGRDLKHRPHLEGATALSPDGAILSMGVDGDVHFYDTQSGDCLLSAAKEHQQSIGAVAFSPDGKLHATVALDGTVVLRSVPDGIKRLDFRGHNIGARGLAFSPDSQWLATGGYDHLIKIWDVSSGDQVAELRGHSRPVLFLAFTSDGKTLLSSGDGDQLFLWRTGVWRFLGQHLIPAPVRSMALSNDSSLLGLIALPGVLKVMRAPASSPEQPLPASLLPEFDWDLRELPPVAWPVVEDLPPRGEGVPTACLDLSAHYNAPLDESWTTAAGATLGDLEPGVHRFNGVDWDVRGIMQVYPRKMGFQPPVPAFPDKVTGIKVHQKAASLNFLGAVTWGKDWKTGYEAGRLVIRYEDGVSVEHRLKMGRDVLGWLQNSPPLGEGNFSVRVAWSGPSQRGSSDAEGVRLFHFVWHNPRLNVAIREIDFVATEGCPFITAITAVP</sequence>
<feature type="domain" description="Protein kinase" evidence="7">
    <location>
        <begin position="102"/>
        <end position="400"/>
    </location>
</feature>
<dbReference type="PROSITE" id="PS00678">
    <property type="entry name" value="WD_REPEATS_1"/>
    <property type="match status" value="2"/>
</dbReference>
<name>A0A5R8K9T0_9BACT</name>
<dbReference type="PROSITE" id="PS00107">
    <property type="entry name" value="PROTEIN_KINASE_ATP"/>
    <property type="match status" value="1"/>
</dbReference>
<dbReference type="GO" id="GO:0004672">
    <property type="term" value="F:protein kinase activity"/>
    <property type="evidence" value="ECO:0007669"/>
    <property type="project" value="InterPro"/>
</dbReference>
<dbReference type="PROSITE" id="PS50082">
    <property type="entry name" value="WD_REPEATS_2"/>
    <property type="match status" value="6"/>
</dbReference>
<evidence type="ECO:0000259" key="7">
    <source>
        <dbReference type="PROSITE" id="PS50011"/>
    </source>
</evidence>
<dbReference type="EMBL" id="VAUV01000016">
    <property type="protein sequence ID" value="TLD69064.1"/>
    <property type="molecule type" value="Genomic_DNA"/>
</dbReference>
<feature type="repeat" description="WD" evidence="5">
    <location>
        <begin position="998"/>
        <end position="1039"/>
    </location>
</feature>
<feature type="repeat" description="WD" evidence="5">
    <location>
        <begin position="1040"/>
        <end position="1071"/>
    </location>
</feature>
<dbReference type="PROSITE" id="PS50294">
    <property type="entry name" value="WD_REPEATS_REGION"/>
    <property type="match status" value="4"/>
</dbReference>
<dbReference type="PROSITE" id="PS00108">
    <property type="entry name" value="PROTEIN_KINASE_ST"/>
    <property type="match status" value="1"/>
</dbReference>
<keyword evidence="3 6" id="KW-0547">Nucleotide-binding</keyword>
<evidence type="ECO:0000256" key="5">
    <source>
        <dbReference type="PROSITE-ProRule" id="PRU00221"/>
    </source>
</evidence>
<proteinExistence type="predicted"/>
<feature type="repeat" description="WD" evidence="5">
    <location>
        <begin position="671"/>
        <end position="702"/>
    </location>
</feature>
<feature type="repeat" description="WD" evidence="5">
    <location>
        <begin position="745"/>
        <end position="786"/>
    </location>
</feature>
<evidence type="ECO:0000256" key="6">
    <source>
        <dbReference type="PROSITE-ProRule" id="PRU10141"/>
    </source>
</evidence>
<dbReference type="Gene3D" id="1.10.510.10">
    <property type="entry name" value="Transferase(Phosphotransferase) domain 1"/>
    <property type="match status" value="1"/>
</dbReference>
<dbReference type="RefSeq" id="WP_138087988.1">
    <property type="nucleotide sequence ID" value="NZ_VAUV01000016.1"/>
</dbReference>
<dbReference type="OrthoDB" id="175560at2"/>
<evidence type="ECO:0000256" key="1">
    <source>
        <dbReference type="ARBA" id="ARBA00022574"/>
    </source>
</evidence>
<dbReference type="PROSITE" id="PS50011">
    <property type="entry name" value="PROTEIN_KINASE_DOM"/>
    <property type="match status" value="1"/>
</dbReference>
<reference evidence="8 9" key="1">
    <citation type="submission" date="2019-05" db="EMBL/GenBank/DDBJ databases">
        <title>Verrucobacter flavum gen. nov., sp. nov. a new member of the family Verrucomicrobiaceae.</title>
        <authorList>
            <person name="Szuroczki S."/>
            <person name="Abbaszade G."/>
            <person name="Szabo A."/>
            <person name="Felfoldi T."/>
            <person name="Schumann P."/>
            <person name="Boka K."/>
            <person name="Keki Z."/>
            <person name="Toumi M."/>
            <person name="Toth E."/>
        </authorList>
    </citation>
    <scope>NUCLEOTIDE SEQUENCE [LARGE SCALE GENOMIC DNA]</scope>
    <source>
        <strain evidence="8 9">MG-N-17</strain>
    </source>
</reference>
<dbReference type="SMART" id="SM00220">
    <property type="entry name" value="S_TKc"/>
    <property type="match status" value="1"/>
</dbReference>
<feature type="repeat" description="WD" evidence="5">
    <location>
        <begin position="532"/>
        <end position="573"/>
    </location>
</feature>
<dbReference type="InterPro" id="IPR011047">
    <property type="entry name" value="Quinoprotein_ADH-like_sf"/>
</dbReference>
<keyword evidence="9" id="KW-1185">Reference proteome</keyword>
<evidence type="ECO:0000313" key="9">
    <source>
        <dbReference type="Proteomes" id="UP000306196"/>
    </source>
</evidence>
<dbReference type="SUPFAM" id="SSF50998">
    <property type="entry name" value="Quinoprotein alcohol dehydrogenase-like"/>
    <property type="match status" value="1"/>
</dbReference>
<feature type="repeat" description="WD" evidence="5">
    <location>
        <begin position="787"/>
        <end position="820"/>
    </location>
</feature>
<dbReference type="Gene3D" id="2.130.10.10">
    <property type="entry name" value="YVTN repeat-like/Quinoprotein amine dehydrogenase"/>
    <property type="match status" value="5"/>
</dbReference>
<accession>A0A5R8K9T0</accession>
<keyword evidence="4 6" id="KW-0067">ATP-binding</keyword>
<keyword evidence="2" id="KW-0677">Repeat</keyword>
<comment type="caution">
    <text evidence="8">The sequence shown here is derived from an EMBL/GenBank/DDBJ whole genome shotgun (WGS) entry which is preliminary data.</text>
</comment>
<dbReference type="GO" id="GO:0005524">
    <property type="term" value="F:ATP binding"/>
    <property type="evidence" value="ECO:0007669"/>
    <property type="project" value="UniProtKB-UniRule"/>
</dbReference>
<dbReference type="Pfam" id="PF00400">
    <property type="entry name" value="WD40"/>
    <property type="match status" value="6"/>
</dbReference>
<dbReference type="InterPro" id="IPR017441">
    <property type="entry name" value="Protein_kinase_ATP_BS"/>
</dbReference>
<dbReference type="Proteomes" id="UP000306196">
    <property type="component" value="Unassembled WGS sequence"/>
</dbReference>